<dbReference type="AlphaFoldDB" id="A0A2A5AX28"/>
<keyword evidence="1" id="KW-1133">Transmembrane helix</keyword>
<dbReference type="InterPro" id="IPR012902">
    <property type="entry name" value="N_methyl_site"/>
</dbReference>
<keyword evidence="1" id="KW-0812">Transmembrane</keyword>
<evidence type="ECO:0000313" key="3">
    <source>
        <dbReference type="Proteomes" id="UP000218327"/>
    </source>
</evidence>
<feature type="transmembrane region" description="Helical" evidence="1">
    <location>
        <begin position="21"/>
        <end position="46"/>
    </location>
</feature>
<name>A0A2A5AX28_9GAMM</name>
<evidence type="ECO:0000313" key="2">
    <source>
        <dbReference type="EMBL" id="PCJ23785.1"/>
    </source>
</evidence>
<evidence type="ECO:0008006" key="4">
    <source>
        <dbReference type="Google" id="ProtNLM"/>
    </source>
</evidence>
<evidence type="ECO:0000256" key="1">
    <source>
        <dbReference type="SAM" id="Phobius"/>
    </source>
</evidence>
<proteinExistence type="predicted"/>
<comment type="caution">
    <text evidence="2">The sequence shown here is derived from an EMBL/GenBank/DDBJ whole genome shotgun (WGS) entry which is preliminary data.</text>
</comment>
<organism evidence="2 3">
    <name type="scientific">SAR86 cluster bacterium</name>
    <dbReference type="NCBI Taxonomy" id="2030880"/>
    <lineage>
        <taxon>Bacteria</taxon>
        <taxon>Pseudomonadati</taxon>
        <taxon>Pseudomonadota</taxon>
        <taxon>Gammaproteobacteria</taxon>
        <taxon>SAR86 cluster</taxon>
    </lineage>
</organism>
<protein>
    <recommendedName>
        <fullName evidence="4">MSHA biogenesis protein MshO</fullName>
    </recommendedName>
</protein>
<sequence length="311" mass="33967">MKTMLTNSANMKFIPIRKINGFSLIELVATILISGVLAIGIVSFIADSVNGLTSSGNRNQISSAGRTALDRLAMELHNALPNSVRATTATAGGDQCIEFVPVRAATTYIDPSFRGGGSTSFEVVDFLPSQHGVSGGYAVIYPNRRSQLYDGDNGASAGWPNFPNRRPIQEISAIADSASDDQSTVTLVKSHRFRRRSPNKRFFIVEDPISYCVVDDKLYRYTNYGFYTNQVSQEEESGVCEVATNQRCLPNYVATPDKMLITDSIDNTGLTAFRVSSQTLNRNALIALEFNFSANGDSIILNHEVLTRSVP</sequence>
<gene>
    <name evidence="2" type="ORF">COA96_11020</name>
</gene>
<accession>A0A2A5AX28</accession>
<dbReference type="NCBIfam" id="TIGR02532">
    <property type="entry name" value="IV_pilin_GFxxxE"/>
    <property type="match status" value="1"/>
</dbReference>
<keyword evidence="1" id="KW-0472">Membrane</keyword>
<dbReference type="Proteomes" id="UP000218327">
    <property type="component" value="Unassembled WGS sequence"/>
</dbReference>
<reference evidence="3" key="1">
    <citation type="submission" date="2017-08" db="EMBL/GenBank/DDBJ databases">
        <title>A dynamic microbial community with high functional redundancy inhabits the cold, oxic subseafloor aquifer.</title>
        <authorList>
            <person name="Tully B.J."/>
            <person name="Wheat C.G."/>
            <person name="Glazer B.T."/>
            <person name="Huber J.A."/>
        </authorList>
    </citation>
    <scope>NUCLEOTIDE SEQUENCE [LARGE SCALE GENOMIC DNA]</scope>
</reference>
<dbReference type="EMBL" id="NVVJ01000034">
    <property type="protein sequence ID" value="PCJ23785.1"/>
    <property type="molecule type" value="Genomic_DNA"/>
</dbReference>
<dbReference type="Pfam" id="PF07963">
    <property type="entry name" value="N_methyl"/>
    <property type="match status" value="1"/>
</dbReference>